<name>A0A916NLA5_9BACL</name>
<keyword evidence="3" id="KW-1185">Reference proteome</keyword>
<evidence type="ECO:0000313" key="2">
    <source>
        <dbReference type="EMBL" id="CAG7647201.1"/>
    </source>
</evidence>
<dbReference type="AlphaFoldDB" id="A0A916NLA5"/>
<keyword evidence="1" id="KW-0732">Signal</keyword>
<evidence type="ECO:0000256" key="1">
    <source>
        <dbReference type="SAM" id="SignalP"/>
    </source>
</evidence>
<feature type="chain" id="PRO_5037794500" evidence="1">
    <location>
        <begin position="26"/>
        <end position="243"/>
    </location>
</feature>
<proteinExistence type="predicted"/>
<dbReference type="InterPro" id="IPR058094">
    <property type="entry name" value="Ig-like_OmpL47-like"/>
</dbReference>
<comment type="caution">
    <text evidence="2">The sequence shown here is derived from an EMBL/GenBank/DDBJ whole genome shotgun (WGS) entry which is preliminary data.</text>
</comment>
<organism evidence="2 3">
    <name type="scientific">Paenibacillus solanacearum</name>
    <dbReference type="NCBI Taxonomy" id="2048548"/>
    <lineage>
        <taxon>Bacteria</taxon>
        <taxon>Bacillati</taxon>
        <taxon>Bacillota</taxon>
        <taxon>Bacilli</taxon>
        <taxon>Bacillales</taxon>
        <taxon>Paenibacillaceae</taxon>
        <taxon>Paenibacillus</taxon>
    </lineage>
</organism>
<dbReference type="NCBIfam" id="NF047446">
    <property type="entry name" value="barrel_OmpL47"/>
    <property type="match status" value="1"/>
</dbReference>
<sequence length="243" mass="27580">MKRKWMMLVVVFGVLSSLFAVPASAVPYSPTAFAKFTVDEWWYDLYDDRGFAYKNVVYTDRIEFAYNTDMISVTGNKFRIRNLDGTPTTYTTTFGYMTTGLNWLWMRDLESSAAVITPDGQLHDSYRDTNQIEFVRISLDNKYIIKTTVYITGWADLLAPTSTIHATPATINGGTEAFLITINAADDLSGVKHTETRIDNYGSTWSAYNGPFYVTKDRLPLKISYRSVDNSGNVEQIRVLELK</sequence>
<accession>A0A916NLA5</accession>
<evidence type="ECO:0000313" key="3">
    <source>
        <dbReference type="Proteomes" id="UP000693672"/>
    </source>
</evidence>
<protein>
    <submittedName>
        <fullName evidence="2">Uncharacterized protein</fullName>
    </submittedName>
</protein>
<dbReference type="EMBL" id="CAJVAS010000037">
    <property type="protein sequence ID" value="CAG7647201.1"/>
    <property type="molecule type" value="Genomic_DNA"/>
</dbReference>
<feature type="signal peptide" evidence="1">
    <location>
        <begin position="1"/>
        <end position="25"/>
    </location>
</feature>
<dbReference type="Proteomes" id="UP000693672">
    <property type="component" value="Unassembled WGS sequence"/>
</dbReference>
<reference evidence="2" key="1">
    <citation type="submission" date="2021-06" db="EMBL/GenBank/DDBJ databases">
        <authorList>
            <person name="Criscuolo A."/>
        </authorList>
    </citation>
    <scope>NUCLEOTIDE SEQUENCE</scope>
    <source>
        <strain evidence="2">CIP111600</strain>
    </source>
</reference>
<gene>
    <name evidence="2" type="ORF">PAESOLCIP111_05336</name>
</gene>
<dbReference type="RefSeq" id="WP_218095061.1">
    <property type="nucleotide sequence ID" value="NZ_CAJVAS010000037.1"/>
</dbReference>